<feature type="signal peptide" evidence="2">
    <location>
        <begin position="1"/>
        <end position="21"/>
    </location>
</feature>
<keyword evidence="2" id="KW-0472">Membrane</keyword>
<dbReference type="RefSeq" id="WP_189394010.1">
    <property type="nucleotide sequence ID" value="NZ_BMZN01000006.1"/>
</dbReference>
<dbReference type="PANTHER" id="PTHR10612">
    <property type="entry name" value="APOLIPOPROTEIN D"/>
    <property type="match status" value="1"/>
</dbReference>
<dbReference type="Proteomes" id="UP000608923">
    <property type="component" value="Unassembled WGS sequence"/>
</dbReference>
<dbReference type="InterPro" id="IPR012674">
    <property type="entry name" value="Calycin"/>
</dbReference>
<dbReference type="Gene3D" id="2.40.128.20">
    <property type="match status" value="1"/>
</dbReference>
<dbReference type="SUPFAM" id="SSF50814">
    <property type="entry name" value="Lipocalins"/>
    <property type="match status" value="1"/>
</dbReference>
<keyword evidence="2" id="KW-0998">Cell outer membrane</keyword>
<dbReference type="InterPro" id="IPR047202">
    <property type="entry name" value="Lipocalin_Blc-like_dom"/>
</dbReference>
<comment type="subunit">
    <text evidence="2">Homodimer.</text>
</comment>
<feature type="lipid moiety-binding region" description="S-diacylglycerol cysteine" evidence="3">
    <location>
        <position position="16"/>
    </location>
</feature>
<feature type="chain" id="PRO_5034378425" description="Outer membrane lipoprotein Blc" evidence="2">
    <location>
        <begin position="22"/>
        <end position="181"/>
    </location>
</feature>
<dbReference type="InterPro" id="IPR022271">
    <property type="entry name" value="Lipocalin_ApoD"/>
</dbReference>
<dbReference type="GO" id="GO:0009279">
    <property type="term" value="C:cell outer membrane"/>
    <property type="evidence" value="ECO:0007669"/>
    <property type="project" value="UniProtKB-SubCell"/>
</dbReference>
<evidence type="ECO:0000259" key="4">
    <source>
        <dbReference type="Pfam" id="PF08212"/>
    </source>
</evidence>
<dbReference type="GO" id="GO:0006950">
    <property type="term" value="P:response to stress"/>
    <property type="evidence" value="ECO:0007669"/>
    <property type="project" value="UniProtKB-ARBA"/>
</dbReference>
<evidence type="ECO:0000256" key="3">
    <source>
        <dbReference type="PIRSR" id="PIRSR036893-52"/>
    </source>
</evidence>
<evidence type="ECO:0000313" key="6">
    <source>
        <dbReference type="Proteomes" id="UP000608923"/>
    </source>
</evidence>
<organism evidence="5 6">
    <name type="scientific">Alcaligenes pakistanensis</name>
    <dbReference type="NCBI Taxonomy" id="1482717"/>
    <lineage>
        <taxon>Bacteria</taxon>
        <taxon>Pseudomonadati</taxon>
        <taxon>Pseudomonadota</taxon>
        <taxon>Betaproteobacteria</taxon>
        <taxon>Burkholderiales</taxon>
        <taxon>Alcaligenaceae</taxon>
        <taxon>Alcaligenes</taxon>
    </lineage>
</organism>
<comment type="function">
    <text evidence="2">Involved in the storage or transport of lipids necessary for membrane maintenance under stressful conditions. Displays a binding preference for lysophospholipids.</text>
</comment>
<protein>
    <recommendedName>
        <fullName evidence="2">Outer membrane lipoprotein Blc</fullName>
    </recommendedName>
</protein>
<dbReference type="PANTHER" id="PTHR10612:SF34">
    <property type="entry name" value="APOLIPOPROTEIN D"/>
    <property type="match status" value="1"/>
</dbReference>
<name>A0A8H9IL39_9BURK</name>
<accession>A0A8H9IL39</accession>
<comment type="caution">
    <text evidence="5">The sequence shown here is derived from an EMBL/GenBank/DDBJ whole genome shotgun (WGS) entry which is preliminary data.</text>
</comment>
<keyword evidence="3" id="KW-0564">Palmitate</keyword>
<evidence type="ECO:0000256" key="1">
    <source>
        <dbReference type="ARBA" id="ARBA00006889"/>
    </source>
</evidence>
<sequence length="181" mass="20276">MKKVFALPLVMALAACASSQADLATQDDVDLNKYMGTWYEQARLPNSFQRECAGDVQADYVMEANKSITVTNRCQSTEGGVKEAVGEGRLSTSASPVDPAILEVRFAPKWLSWFPMVWGDYWIMKLEGDYQYSLVGTPDRQYLWVLSRDKQADKNTVNELLDYAASQGFAVEKVVQTNPEK</sequence>
<dbReference type="Pfam" id="PF08212">
    <property type="entry name" value="Lipocalin_2"/>
    <property type="match status" value="1"/>
</dbReference>
<comment type="subcellular location">
    <subcellularLocation>
        <location evidence="2">Cell outer membrane</location>
    </subcellularLocation>
</comment>
<feature type="lipid moiety-binding region" description="N-palmitoyl cysteine" evidence="3">
    <location>
        <position position="16"/>
    </location>
</feature>
<evidence type="ECO:0000313" key="5">
    <source>
        <dbReference type="EMBL" id="GHC59166.1"/>
    </source>
</evidence>
<keyword evidence="2 3" id="KW-0449">Lipoprotein</keyword>
<dbReference type="PIRSF" id="PIRSF036893">
    <property type="entry name" value="Lipocalin_ApoD"/>
    <property type="match status" value="1"/>
</dbReference>
<reference evidence="6" key="1">
    <citation type="journal article" date="2019" name="Int. J. Syst. Evol. Microbiol.">
        <title>The Global Catalogue of Microorganisms (GCM) 10K type strain sequencing project: providing services to taxonomists for standard genome sequencing and annotation.</title>
        <authorList>
            <consortium name="The Broad Institute Genomics Platform"/>
            <consortium name="The Broad Institute Genome Sequencing Center for Infectious Disease"/>
            <person name="Wu L."/>
            <person name="Ma J."/>
        </authorList>
    </citation>
    <scope>NUCLEOTIDE SEQUENCE [LARGE SCALE GENOMIC DNA]</scope>
    <source>
        <strain evidence="6">KCTC 42083</strain>
    </source>
</reference>
<dbReference type="GO" id="GO:0008289">
    <property type="term" value="F:lipid binding"/>
    <property type="evidence" value="ECO:0007669"/>
    <property type="project" value="UniProtKB-UniRule"/>
</dbReference>
<comment type="similarity">
    <text evidence="1 2">Belongs to the calycin superfamily. Lipocalin family.</text>
</comment>
<feature type="domain" description="Lipocalin/cytosolic fatty-acid binding" evidence="4">
    <location>
        <begin position="29"/>
        <end position="177"/>
    </location>
</feature>
<keyword evidence="6" id="KW-1185">Reference proteome</keyword>
<dbReference type="AlphaFoldDB" id="A0A8H9IL39"/>
<evidence type="ECO:0000256" key="2">
    <source>
        <dbReference type="PIRNR" id="PIRNR036893"/>
    </source>
</evidence>
<keyword evidence="2" id="KW-0446">Lipid-binding</keyword>
<keyword evidence="2" id="KW-0732">Signal</keyword>
<dbReference type="EMBL" id="BMZN01000006">
    <property type="protein sequence ID" value="GHC59166.1"/>
    <property type="molecule type" value="Genomic_DNA"/>
</dbReference>
<dbReference type="CDD" id="cd19438">
    <property type="entry name" value="lipocalin_Blc-like"/>
    <property type="match status" value="1"/>
</dbReference>
<dbReference type="InterPro" id="IPR000566">
    <property type="entry name" value="Lipocln_cytosolic_FA-bd_dom"/>
</dbReference>
<dbReference type="PROSITE" id="PS51257">
    <property type="entry name" value="PROKAR_LIPOPROTEIN"/>
    <property type="match status" value="1"/>
</dbReference>
<proteinExistence type="inferred from homology"/>
<gene>
    <name evidence="5" type="primary">blc</name>
    <name evidence="5" type="ORF">GCM10010096_35620</name>
</gene>